<evidence type="ECO:0000259" key="6">
    <source>
        <dbReference type="PROSITE" id="PS50173"/>
    </source>
</evidence>
<comment type="caution">
    <text evidence="7">The sequence shown here is derived from an EMBL/GenBank/DDBJ whole genome shotgun (WGS) entry which is preliminary data.</text>
</comment>
<dbReference type="EMBL" id="AJDQ01000034">
    <property type="protein sequence ID" value="EOI51470.1"/>
    <property type="molecule type" value="Genomic_DNA"/>
</dbReference>
<evidence type="ECO:0000313" key="9">
    <source>
        <dbReference type="Proteomes" id="UP000013750"/>
    </source>
</evidence>
<evidence type="ECO:0000256" key="2">
    <source>
        <dbReference type="ARBA" id="ARBA00022457"/>
    </source>
</evidence>
<dbReference type="Proteomes" id="UP000014160">
    <property type="component" value="Unassembled WGS sequence"/>
</dbReference>
<dbReference type="PATRIC" id="fig|1158614.3.peg.4120"/>
<proteinExistence type="inferred from homology"/>
<dbReference type="InterPro" id="IPR043128">
    <property type="entry name" value="Rev_trsase/Diguanyl_cyclase"/>
</dbReference>
<dbReference type="Pfam" id="PF11799">
    <property type="entry name" value="IMS_C"/>
    <property type="match status" value="1"/>
</dbReference>
<evidence type="ECO:0000256" key="4">
    <source>
        <dbReference type="ARBA" id="ARBA00022705"/>
    </source>
</evidence>
<dbReference type="EMBL" id="ASWH01000005">
    <property type="protein sequence ID" value="EOW77219.1"/>
    <property type="molecule type" value="Genomic_DNA"/>
</dbReference>
<dbReference type="Gene3D" id="3.30.70.270">
    <property type="match status" value="1"/>
</dbReference>
<dbReference type="Gene3D" id="3.40.1170.60">
    <property type="match status" value="1"/>
</dbReference>
<dbReference type="SUPFAM" id="SSF56672">
    <property type="entry name" value="DNA/RNA polymerases"/>
    <property type="match status" value="1"/>
</dbReference>
<evidence type="ECO:0000313" key="7">
    <source>
        <dbReference type="EMBL" id="EOI51470.1"/>
    </source>
</evidence>
<dbReference type="PANTHER" id="PTHR11076">
    <property type="entry name" value="DNA REPAIR POLYMERASE UMUC / TRANSFERASE FAMILY MEMBER"/>
    <property type="match status" value="1"/>
</dbReference>
<dbReference type="HOGENOM" id="CLU_012348_5_0_9"/>
<dbReference type="OrthoDB" id="9808813at2"/>
<keyword evidence="10" id="KW-1185">Reference proteome</keyword>
<keyword evidence="2" id="KW-0515">Mutator protein</keyword>
<dbReference type="GO" id="GO:0003887">
    <property type="term" value="F:DNA-directed DNA polymerase activity"/>
    <property type="evidence" value="ECO:0007669"/>
    <property type="project" value="UniProtKB-KW"/>
</dbReference>
<evidence type="ECO:0000313" key="10">
    <source>
        <dbReference type="Proteomes" id="UP000014160"/>
    </source>
</evidence>
<keyword evidence="5" id="KW-0239">DNA-directed DNA polymerase</keyword>
<sequence>MDWNDNPLFDYEKEPSRDILCIDCKSFYSSVECVERGLNPLTTKLVVMSYPSDKPDERGSGLILASSPAAKKAYGISNVSRARDLPFPYPEDLIIAAPRMSYYMKKNMEINNIYRKYADENNHSVFSVDESFLDVTDSLKLYGCTTADELARLIQIDVCRSTGIYTTVGIGDNCWLAKAALDLYSKASPNMRAEIRYEDVPEKLWSITDLTEFCGIAKRTNRRLQQMGIRTAYELAHADYWRLKTQLGVIGTELYAKAWGIDRSFIGQKYTPKSKSIGNSQVLNRDYTRRDEIEVVIKEMADQVGTRLRRAGAKTECVSLWIGYSMGYIDPNYPETRGFHQQMKLPLTNASKELAEALLILFDRHYHFQDVRNIGVNCSKLSFTNALQLNLFQEPEEQLNNFKLDFVVDTIRKKYGFKSIVHAHSYMPGSRAIARSTLVGGHAGGQSGIESDPHG</sequence>
<evidence type="ECO:0000256" key="5">
    <source>
        <dbReference type="ARBA" id="ARBA00022932"/>
    </source>
</evidence>
<dbReference type="InterPro" id="IPR043502">
    <property type="entry name" value="DNA/RNA_pol_sf"/>
</dbReference>
<evidence type="ECO:0000313" key="8">
    <source>
        <dbReference type="EMBL" id="EOW77219.1"/>
    </source>
</evidence>
<keyword evidence="5" id="KW-0808">Transferase</keyword>
<dbReference type="InterPro" id="IPR050116">
    <property type="entry name" value="DNA_polymerase-Y"/>
</dbReference>
<keyword evidence="4" id="KW-0235">DNA replication</keyword>
<dbReference type="Gene3D" id="1.10.150.20">
    <property type="entry name" value="5' to 3' exonuclease, C-terminal subdomain"/>
    <property type="match status" value="1"/>
</dbReference>
<keyword evidence="3" id="KW-0548">Nucleotidyltransferase</keyword>
<dbReference type="Gene3D" id="3.30.1490.100">
    <property type="entry name" value="DNA polymerase, Y-family, little finger domain"/>
    <property type="match status" value="1"/>
</dbReference>
<dbReference type="PANTHER" id="PTHR11076:SF35">
    <property type="entry name" value="DNA REPAIR PROTEIN HOMOLOG YOBH"/>
    <property type="match status" value="1"/>
</dbReference>
<dbReference type="GO" id="GO:0006281">
    <property type="term" value="P:DNA repair"/>
    <property type="evidence" value="ECO:0007669"/>
    <property type="project" value="InterPro"/>
</dbReference>
<dbReference type="GO" id="GO:0042276">
    <property type="term" value="P:error-prone translesion synthesis"/>
    <property type="evidence" value="ECO:0007669"/>
    <property type="project" value="TreeGrafter"/>
</dbReference>
<dbReference type="SUPFAM" id="SSF100879">
    <property type="entry name" value="Lesion bypass DNA polymerase (Y-family), little finger domain"/>
    <property type="match status" value="1"/>
</dbReference>
<dbReference type="eggNOG" id="COG0389">
    <property type="taxonomic scope" value="Bacteria"/>
</dbReference>
<dbReference type="GO" id="GO:0005829">
    <property type="term" value="C:cytosol"/>
    <property type="evidence" value="ECO:0007669"/>
    <property type="project" value="TreeGrafter"/>
</dbReference>
<dbReference type="Pfam" id="PF00817">
    <property type="entry name" value="IMS"/>
    <property type="match status" value="1"/>
</dbReference>
<name>R2V0Y9_9ENTE</name>
<gene>
    <name evidence="8" type="ORF">I592_04195</name>
    <name evidence="7" type="ORF">UKC_04145</name>
</gene>
<feature type="domain" description="UmuC" evidence="6">
    <location>
        <begin position="19"/>
        <end position="217"/>
    </location>
</feature>
<comment type="similarity">
    <text evidence="1">Belongs to the DNA polymerase type-Y family.</text>
</comment>
<dbReference type="GO" id="GO:0009432">
    <property type="term" value="P:SOS response"/>
    <property type="evidence" value="ECO:0007669"/>
    <property type="project" value="TreeGrafter"/>
</dbReference>
<dbReference type="RefSeq" id="WP_010782458.1">
    <property type="nucleotide sequence ID" value="NZ_ASWH01000005.1"/>
</dbReference>
<protein>
    <submittedName>
        <fullName evidence="7">DNA directed DNA polymerase</fullName>
    </submittedName>
</protein>
<dbReference type="GO" id="GO:0003684">
    <property type="term" value="F:damaged DNA binding"/>
    <property type="evidence" value="ECO:0007669"/>
    <property type="project" value="InterPro"/>
</dbReference>
<reference evidence="8 10" key="2">
    <citation type="submission" date="2013-03" db="EMBL/GenBank/DDBJ databases">
        <title>The Genome Sequence of Enterococcus gilvus ATCC BAA-350 (PacBio/Illumina hybrid assembly).</title>
        <authorList>
            <consortium name="The Broad Institute Genomics Platform"/>
            <consortium name="The Broad Institute Genome Sequencing Center for Infectious Disease"/>
            <person name="Earl A."/>
            <person name="Russ C."/>
            <person name="Gilmore M."/>
            <person name="Surin D."/>
            <person name="Walker B."/>
            <person name="Young S."/>
            <person name="Zeng Q."/>
            <person name="Gargeya S."/>
            <person name="Fitzgerald M."/>
            <person name="Haas B."/>
            <person name="Abouelleil A."/>
            <person name="Allen A.W."/>
            <person name="Alvarado L."/>
            <person name="Arachchi H.M."/>
            <person name="Berlin A.M."/>
            <person name="Chapman S.B."/>
            <person name="Gainer-Dewar J."/>
            <person name="Goldberg J."/>
            <person name="Griggs A."/>
            <person name="Gujja S."/>
            <person name="Hansen M."/>
            <person name="Howarth C."/>
            <person name="Imamovic A."/>
            <person name="Ireland A."/>
            <person name="Larimer J."/>
            <person name="McCowan C."/>
            <person name="Murphy C."/>
            <person name="Pearson M."/>
            <person name="Poon T.W."/>
            <person name="Priest M."/>
            <person name="Roberts A."/>
            <person name="Saif S."/>
            <person name="Shea T."/>
            <person name="Sisk P."/>
            <person name="Sykes S."/>
            <person name="Wortman J."/>
            <person name="Nusbaum C."/>
            <person name="Birren B."/>
        </authorList>
    </citation>
    <scope>NUCLEOTIDE SEQUENCE [LARGE SCALE GENOMIC DNA]</scope>
    <source>
        <strain evidence="8 10">ATCC BAA-350</strain>
    </source>
</reference>
<evidence type="ECO:0000256" key="1">
    <source>
        <dbReference type="ARBA" id="ARBA00010945"/>
    </source>
</evidence>
<dbReference type="Proteomes" id="UP000013750">
    <property type="component" value="Unassembled WGS sequence"/>
</dbReference>
<dbReference type="AlphaFoldDB" id="R2V0Y9"/>
<dbReference type="CDD" id="cd01700">
    <property type="entry name" value="PolY_Pol_V_umuC"/>
    <property type="match status" value="1"/>
</dbReference>
<evidence type="ECO:0000256" key="3">
    <source>
        <dbReference type="ARBA" id="ARBA00022695"/>
    </source>
</evidence>
<dbReference type="InterPro" id="IPR001126">
    <property type="entry name" value="UmuC"/>
</dbReference>
<dbReference type="InterPro" id="IPR036775">
    <property type="entry name" value="DNA_pol_Y-fam_lit_finger_sf"/>
</dbReference>
<organism evidence="7 9">
    <name type="scientific">Enterococcus gilvus ATCC BAA-350</name>
    <dbReference type="NCBI Taxonomy" id="1158614"/>
    <lineage>
        <taxon>Bacteria</taxon>
        <taxon>Bacillati</taxon>
        <taxon>Bacillota</taxon>
        <taxon>Bacilli</taxon>
        <taxon>Lactobacillales</taxon>
        <taxon>Enterococcaceae</taxon>
        <taxon>Enterococcus</taxon>
    </lineage>
</organism>
<accession>R2V0Y9</accession>
<dbReference type="InterPro" id="IPR017961">
    <property type="entry name" value="DNA_pol_Y-fam_little_finger"/>
</dbReference>
<dbReference type="PROSITE" id="PS50173">
    <property type="entry name" value="UMUC"/>
    <property type="match status" value="1"/>
</dbReference>
<dbReference type="GO" id="GO:0006260">
    <property type="term" value="P:DNA replication"/>
    <property type="evidence" value="ECO:0007669"/>
    <property type="project" value="UniProtKB-KW"/>
</dbReference>
<reference evidence="7 9" key="1">
    <citation type="submission" date="2013-02" db="EMBL/GenBank/DDBJ databases">
        <title>The Genome Sequence of Enterococcus gilvus ATCC BAA-350.</title>
        <authorList>
            <consortium name="The Broad Institute Genome Sequencing Platform"/>
            <consortium name="The Broad Institute Genome Sequencing Center for Infectious Disease"/>
            <person name="Earl A.M."/>
            <person name="Gilmore M.S."/>
            <person name="Lebreton F."/>
            <person name="Walker B."/>
            <person name="Young S.K."/>
            <person name="Zeng Q."/>
            <person name="Gargeya S."/>
            <person name="Fitzgerald M."/>
            <person name="Haas B."/>
            <person name="Abouelleil A."/>
            <person name="Alvarado L."/>
            <person name="Arachchi H.M."/>
            <person name="Berlin A.M."/>
            <person name="Chapman S.B."/>
            <person name="Dewar J."/>
            <person name="Goldberg J."/>
            <person name="Griggs A."/>
            <person name="Gujja S."/>
            <person name="Hansen M."/>
            <person name="Howarth C."/>
            <person name="Imamovic A."/>
            <person name="Larimer J."/>
            <person name="McCowan C."/>
            <person name="Murphy C."/>
            <person name="Neiman D."/>
            <person name="Pearson M."/>
            <person name="Priest M."/>
            <person name="Roberts A."/>
            <person name="Saif S."/>
            <person name="Shea T."/>
            <person name="Sisk P."/>
            <person name="Sykes S."/>
            <person name="Wortman J."/>
            <person name="Nusbaum C."/>
            <person name="Birren B."/>
        </authorList>
    </citation>
    <scope>NUCLEOTIDE SEQUENCE [LARGE SCALE GENOMIC DNA]</scope>
    <source>
        <strain evidence="7 9">ATCC BAA-350</strain>
    </source>
</reference>